<keyword evidence="3" id="KW-1185">Reference proteome</keyword>
<gene>
    <name evidence="2" type="ORF">NPIL_356421</name>
</gene>
<feature type="compositionally biased region" description="Polar residues" evidence="1">
    <location>
        <begin position="96"/>
        <end position="108"/>
    </location>
</feature>
<dbReference type="AlphaFoldDB" id="A0A8X6Q1N2"/>
<comment type="caution">
    <text evidence="2">The sequence shown here is derived from an EMBL/GenBank/DDBJ whole genome shotgun (WGS) entry which is preliminary data.</text>
</comment>
<evidence type="ECO:0000256" key="1">
    <source>
        <dbReference type="SAM" id="MobiDB-lite"/>
    </source>
</evidence>
<proteinExistence type="predicted"/>
<evidence type="ECO:0000313" key="2">
    <source>
        <dbReference type="EMBL" id="GFT91935.1"/>
    </source>
</evidence>
<sequence>MYQFNSLKPRGLLKTSAKGKRPISLCSETKGKKKILERIVKNECTTIIGAVKDDVQHLGSKQGRLQGVRTRRCFSYPMKLEQNSLQRVPGKRTDKQQCNIQQQTDQSV</sequence>
<name>A0A8X6Q1N2_NEPPI</name>
<protein>
    <submittedName>
        <fullName evidence="2">Uncharacterized protein</fullName>
    </submittedName>
</protein>
<evidence type="ECO:0000313" key="3">
    <source>
        <dbReference type="Proteomes" id="UP000887013"/>
    </source>
</evidence>
<reference evidence="2" key="1">
    <citation type="submission" date="2020-08" db="EMBL/GenBank/DDBJ databases">
        <title>Multicomponent nature underlies the extraordinary mechanical properties of spider dragline silk.</title>
        <authorList>
            <person name="Kono N."/>
            <person name="Nakamura H."/>
            <person name="Mori M."/>
            <person name="Yoshida Y."/>
            <person name="Ohtoshi R."/>
            <person name="Malay A.D."/>
            <person name="Moran D.A.P."/>
            <person name="Tomita M."/>
            <person name="Numata K."/>
            <person name="Arakawa K."/>
        </authorList>
    </citation>
    <scope>NUCLEOTIDE SEQUENCE</scope>
</reference>
<dbReference type="Proteomes" id="UP000887013">
    <property type="component" value="Unassembled WGS sequence"/>
</dbReference>
<feature type="region of interest" description="Disordered" evidence="1">
    <location>
        <begin position="84"/>
        <end position="108"/>
    </location>
</feature>
<accession>A0A8X6Q1N2</accession>
<organism evidence="2 3">
    <name type="scientific">Nephila pilipes</name>
    <name type="common">Giant wood spider</name>
    <name type="synonym">Nephila maculata</name>
    <dbReference type="NCBI Taxonomy" id="299642"/>
    <lineage>
        <taxon>Eukaryota</taxon>
        <taxon>Metazoa</taxon>
        <taxon>Ecdysozoa</taxon>
        <taxon>Arthropoda</taxon>
        <taxon>Chelicerata</taxon>
        <taxon>Arachnida</taxon>
        <taxon>Araneae</taxon>
        <taxon>Araneomorphae</taxon>
        <taxon>Entelegynae</taxon>
        <taxon>Araneoidea</taxon>
        <taxon>Nephilidae</taxon>
        <taxon>Nephila</taxon>
    </lineage>
</organism>
<dbReference type="EMBL" id="BMAW01025306">
    <property type="protein sequence ID" value="GFT91935.1"/>
    <property type="molecule type" value="Genomic_DNA"/>
</dbReference>